<dbReference type="Proteomes" id="UP000183986">
    <property type="component" value="Unassembled WGS sequence"/>
</dbReference>
<evidence type="ECO:0000256" key="1">
    <source>
        <dbReference type="ARBA" id="ARBA00003280"/>
    </source>
</evidence>
<dbReference type="GO" id="GO:0016042">
    <property type="term" value="P:lipid catabolic process"/>
    <property type="evidence" value="ECO:0007669"/>
    <property type="project" value="UniProtKB-UniRule"/>
</dbReference>
<keyword evidence="10 16" id="KW-0443">Lipid metabolism</keyword>
<dbReference type="InterPro" id="IPR004961">
    <property type="entry name" value="Lipase_chaperone"/>
</dbReference>
<organism evidence="18 19">
    <name type="scientific">Marinobacter nauticus</name>
    <name type="common">Marinobacter hydrocarbonoclasticus</name>
    <name type="synonym">Marinobacter aquaeolei</name>
    <dbReference type="NCBI Taxonomy" id="2743"/>
    <lineage>
        <taxon>Bacteria</taxon>
        <taxon>Pseudomonadati</taxon>
        <taxon>Pseudomonadota</taxon>
        <taxon>Gammaproteobacteria</taxon>
        <taxon>Pseudomonadales</taxon>
        <taxon>Marinobacteraceae</taxon>
        <taxon>Marinobacter</taxon>
    </lineage>
</organism>
<evidence type="ECO:0000256" key="5">
    <source>
        <dbReference type="ARBA" id="ARBA00022475"/>
    </source>
</evidence>
<evidence type="ECO:0000256" key="14">
    <source>
        <dbReference type="ARBA" id="ARBA00031542"/>
    </source>
</evidence>
<evidence type="ECO:0000256" key="17">
    <source>
        <dbReference type="SAM" id="MobiDB-lite"/>
    </source>
</evidence>
<dbReference type="HAMAP" id="MF_00790">
    <property type="entry name" value="Lipase_chap"/>
    <property type="match status" value="1"/>
</dbReference>
<keyword evidence="9 16" id="KW-1133">Transmembrane helix</keyword>
<evidence type="ECO:0000256" key="7">
    <source>
        <dbReference type="ARBA" id="ARBA00022692"/>
    </source>
</evidence>
<keyword evidence="12 16" id="KW-0143">Chaperone</keyword>
<name>A0A1M2UU17_MARNT</name>
<dbReference type="Pfam" id="PF03280">
    <property type="entry name" value="Lipase_chap"/>
    <property type="match status" value="1"/>
</dbReference>
<comment type="similarity">
    <text evidence="3 16">Belongs to the lipase chaperone family.</text>
</comment>
<comment type="caution">
    <text evidence="18">The sequence shown here is derived from an EMBL/GenBank/DDBJ whole genome shotgun (WGS) entry which is preliminary data.</text>
</comment>
<sequence length="347" mass="38963">MNHRSRFLLVAGIITVAGTLTLTQRGTTEGPDTVIQAPKISTDQAGTPGLPAHNLSQQNVPELPPELFGLEPKGALSVDANHHLVPDENLRKLFDFHLANLDREPMDLVLNRIRATLANRLGEPARSQALALLNDYVNYRLALTRIDQNLPPGFDHDGFDLNALTLRQKALLAARAEHFTPQTHAAFFGEDEQLDNYTLERLTIERNEALTEQQKAQQLAQLEHALPEHIQRTRARATINSNLFEKTEAMRSNGATDADIFQLRAQNLGETAAANLAELDLQQQQWQSRLDHYRQEKARITNASLSPEDQQTAVSELQQRLFEGPERLRVKALDADSRRYPIANHPE</sequence>
<evidence type="ECO:0000256" key="10">
    <source>
        <dbReference type="ARBA" id="ARBA00023098"/>
    </source>
</evidence>
<keyword evidence="11 16" id="KW-0472">Membrane</keyword>
<dbReference type="OrthoDB" id="7025807at2"/>
<evidence type="ECO:0000256" key="13">
    <source>
        <dbReference type="ARBA" id="ARBA00030948"/>
    </source>
</evidence>
<dbReference type="GO" id="GO:0051082">
    <property type="term" value="F:unfolded protein binding"/>
    <property type="evidence" value="ECO:0007669"/>
    <property type="project" value="UniProtKB-UniRule"/>
</dbReference>
<evidence type="ECO:0000256" key="9">
    <source>
        <dbReference type="ARBA" id="ARBA00022989"/>
    </source>
</evidence>
<dbReference type="GO" id="GO:0005886">
    <property type="term" value="C:plasma membrane"/>
    <property type="evidence" value="ECO:0007669"/>
    <property type="project" value="UniProtKB-SubCell"/>
</dbReference>
<dbReference type="EMBL" id="MPKY01000001">
    <property type="protein sequence ID" value="OJS98834.1"/>
    <property type="molecule type" value="Genomic_DNA"/>
</dbReference>
<evidence type="ECO:0000313" key="18">
    <source>
        <dbReference type="EMBL" id="OJS98834.1"/>
    </source>
</evidence>
<evidence type="ECO:0000256" key="11">
    <source>
        <dbReference type="ARBA" id="ARBA00023136"/>
    </source>
</evidence>
<protein>
    <recommendedName>
        <fullName evidence="4 16">Lipase chaperone</fullName>
    </recommendedName>
    <alternativeName>
        <fullName evidence="16">Lipase activator protein</fullName>
    </alternativeName>
    <alternativeName>
        <fullName evidence="15 16">Lipase foldase</fullName>
    </alternativeName>
    <alternativeName>
        <fullName evidence="13 16">Lipase helper protein</fullName>
    </alternativeName>
    <alternativeName>
        <fullName evidence="14 16">Lipase modulator</fullName>
    </alternativeName>
</protein>
<evidence type="ECO:0000256" key="6">
    <source>
        <dbReference type="ARBA" id="ARBA00022519"/>
    </source>
</evidence>
<evidence type="ECO:0000256" key="8">
    <source>
        <dbReference type="ARBA" id="ARBA00022963"/>
    </source>
</evidence>
<feature type="region of interest" description="Disordered" evidence="17">
    <location>
        <begin position="41"/>
        <end position="61"/>
    </location>
</feature>
<evidence type="ECO:0000256" key="3">
    <source>
        <dbReference type="ARBA" id="ARBA00010358"/>
    </source>
</evidence>
<comment type="function">
    <text evidence="1 16">May be involved in the folding of the extracellular lipase during its passage through the periplasm.</text>
</comment>
<keyword evidence="7 16" id="KW-0812">Transmembrane</keyword>
<gene>
    <name evidence="16" type="primary">lifO</name>
    <name evidence="18" type="ORF">BEE62_01195</name>
</gene>
<dbReference type="RefSeq" id="WP_072675947.1">
    <property type="nucleotide sequence ID" value="NZ_MPKY01000001.1"/>
</dbReference>
<evidence type="ECO:0000256" key="12">
    <source>
        <dbReference type="ARBA" id="ARBA00023186"/>
    </source>
</evidence>
<evidence type="ECO:0000256" key="4">
    <source>
        <dbReference type="ARBA" id="ARBA00019692"/>
    </source>
</evidence>
<evidence type="ECO:0000256" key="2">
    <source>
        <dbReference type="ARBA" id="ARBA00004383"/>
    </source>
</evidence>
<evidence type="ECO:0000256" key="15">
    <source>
        <dbReference type="ARBA" id="ARBA00033028"/>
    </source>
</evidence>
<dbReference type="GO" id="GO:0006457">
    <property type="term" value="P:protein folding"/>
    <property type="evidence" value="ECO:0007669"/>
    <property type="project" value="UniProtKB-UniRule"/>
</dbReference>
<dbReference type="AlphaFoldDB" id="A0A1M2UU17"/>
<reference evidence="18" key="1">
    <citation type="submission" date="2016-11" db="EMBL/GenBank/DDBJ databases">
        <title>Draft Genome Sequence of Marinobacter hydrocarbonoclasticus strain STW2, a polyaromatic aromatic hydrocarbon degrading and denitrifying bacterium from rhizosphere of Seagrass Enhalus acodoides.</title>
        <authorList>
            <person name="Ling J."/>
            <person name="Dong J."/>
        </authorList>
    </citation>
    <scope>NUCLEOTIDE SEQUENCE [LARGE SCALE GENOMIC DNA]</scope>
    <source>
        <strain evidence="18">STW2</strain>
    </source>
</reference>
<evidence type="ECO:0000313" key="19">
    <source>
        <dbReference type="Proteomes" id="UP000183986"/>
    </source>
</evidence>
<proteinExistence type="inferred from homology"/>
<keyword evidence="8 16" id="KW-0442">Lipid degradation</keyword>
<comment type="subcellular location">
    <subcellularLocation>
        <location evidence="2">Cell inner membrane</location>
        <topology evidence="2">Single-pass membrane protein</topology>
        <orientation evidence="2">Periplasmic side</orientation>
    </subcellularLocation>
</comment>
<keyword evidence="19" id="KW-1185">Reference proteome</keyword>
<keyword evidence="5 16" id="KW-1003">Cell membrane</keyword>
<evidence type="ECO:0000256" key="16">
    <source>
        <dbReference type="HAMAP-Rule" id="MF_00790"/>
    </source>
</evidence>
<dbReference type="SUPFAM" id="SSF158855">
    <property type="entry name" value="Lipase chaperone-like"/>
    <property type="match status" value="1"/>
</dbReference>
<accession>A0A1M2UU17</accession>
<keyword evidence="6 16" id="KW-0997">Cell inner membrane</keyword>